<evidence type="ECO:0000313" key="2">
    <source>
        <dbReference type="Proteomes" id="UP001652663"/>
    </source>
</evidence>
<keyword evidence="2" id="KW-1185">Reference proteome</keyword>
<gene>
    <name evidence="3" type="primary">LOC139176671</name>
</gene>
<feature type="region of interest" description="Disordered" evidence="1">
    <location>
        <begin position="525"/>
        <end position="633"/>
    </location>
</feature>
<accession>A0ABM4QP05</accession>
<reference evidence="3" key="1">
    <citation type="submission" date="2025-08" db="UniProtKB">
        <authorList>
            <consortium name="RefSeq"/>
        </authorList>
    </citation>
    <scope>IDENTIFICATION</scope>
    <source>
        <tissue evidence="3">Blood</tissue>
    </source>
</reference>
<feature type="region of interest" description="Disordered" evidence="1">
    <location>
        <begin position="77"/>
        <end position="424"/>
    </location>
</feature>
<feature type="region of interest" description="Disordered" evidence="1">
    <location>
        <begin position="649"/>
        <end position="706"/>
    </location>
</feature>
<sequence length="795" mass="84418">MALEGSPFQYQPAKAAGSCRQMRAGFPAPQGFRARAARPVLRNVPRPGHGSPLAGVAGEGAGLARRQHEACWCGAAAQPGRSRHGLQQPRQPAQPAPSSPHRPALLPALSAHSTMPRARADGQVETRGNRAWRQAPPLQAEKGASQPTRGPWAPQDARYLAATPQGLEHSGDREVDSPPPQEAKRPEGVTADCRGGAESGPAVTRGTGHSDSQQAAESQRHNQPLTPQTGQARHPRTWTSVGKRHAPTTRRWGPQEGPHASSHRGDVCACLAPPPQVHESWCAGCGETELPDPGRGRPQGPPSHVAGDGRPAQTGASGARPTGRAQERLPQEQGRSCKSNTGVPTTRNHQARTQQASDAAPVTNLHLEAQNPAAHAALTPSPSPQQQAPVIREHPSFTSSSGQTRCCRRHGLPCSPQRTRDAVSPGATLCPLELRLTAGPSAQPPERQPGPGTQGSTMAGTKDTWGHRTDGKARSFSSRMVTKGWKPRPGQESQKEALVSCPATPSAPSEAAGTFFLPVSKQSCWEETASPSPPEGRASGPGRAAQQLSARLQPPRAGRGRVPAALGRNKPGTEGRPARTHLRFCPRRPSQPSPHLQAPVRGSLTHLPSHLGKRGHEEREPPHPMLLQDPGAYGRISQLGPLFTHQSSLVASEQHRQENRKASGQSRPLKACEQAEEKAKGQRPQPGRERPPATCVRPGGPQQLFRCPRITQGHSQRQCARRLPQAELWGLQYVPRPSSVRRLGQDRRKLTCGLSADAAGNKSPPHPSDLSLVGGWALALSPGGQGTPAVGGADC</sequence>
<feature type="compositionally biased region" description="Polar residues" evidence="1">
    <location>
        <begin position="207"/>
        <end position="231"/>
    </location>
</feature>
<proteinExistence type="predicted"/>
<protein>
    <submittedName>
        <fullName evidence="3">Collagen alpha-1(I) chain-like</fullName>
    </submittedName>
</protein>
<feature type="region of interest" description="Disordered" evidence="1">
    <location>
        <begin position="437"/>
        <end position="512"/>
    </location>
</feature>
<feature type="compositionally biased region" description="Basic and acidic residues" evidence="1">
    <location>
        <begin position="118"/>
        <end position="128"/>
    </location>
</feature>
<feature type="compositionally biased region" description="Basic and acidic residues" evidence="1">
    <location>
        <begin position="169"/>
        <end position="187"/>
    </location>
</feature>
<name>A0ABM4QP05_BOSIN</name>
<dbReference type="Proteomes" id="UP001652663">
    <property type="component" value="Chromosome 17"/>
</dbReference>
<feature type="region of interest" description="Disordered" evidence="1">
    <location>
        <begin position="1"/>
        <end position="21"/>
    </location>
</feature>
<dbReference type="GeneID" id="139176671"/>
<evidence type="ECO:0000256" key="1">
    <source>
        <dbReference type="SAM" id="MobiDB-lite"/>
    </source>
</evidence>
<feature type="compositionally biased region" description="Basic and acidic residues" evidence="1">
    <location>
        <begin position="673"/>
        <end position="691"/>
    </location>
</feature>
<feature type="compositionally biased region" description="Polar residues" evidence="1">
    <location>
        <begin position="333"/>
        <end position="357"/>
    </location>
</feature>
<feature type="compositionally biased region" description="Basic and acidic residues" evidence="1">
    <location>
        <begin position="464"/>
        <end position="473"/>
    </location>
</feature>
<evidence type="ECO:0000313" key="3">
    <source>
        <dbReference type="RefSeq" id="XP_070625041.1"/>
    </source>
</evidence>
<dbReference type="RefSeq" id="XP_070625041.1">
    <property type="nucleotide sequence ID" value="XM_070768940.1"/>
</dbReference>
<organism evidence="2 3">
    <name type="scientific">Bos indicus</name>
    <name type="common">Zebu</name>
    <dbReference type="NCBI Taxonomy" id="9915"/>
    <lineage>
        <taxon>Eukaryota</taxon>
        <taxon>Metazoa</taxon>
        <taxon>Chordata</taxon>
        <taxon>Craniata</taxon>
        <taxon>Vertebrata</taxon>
        <taxon>Euteleostomi</taxon>
        <taxon>Mammalia</taxon>
        <taxon>Eutheria</taxon>
        <taxon>Laurasiatheria</taxon>
        <taxon>Artiodactyla</taxon>
        <taxon>Ruminantia</taxon>
        <taxon>Pecora</taxon>
        <taxon>Bovidae</taxon>
        <taxon>Bovinae</taxon>
        <taxon>Bos</taxon>
    </lineage>
</organism>